<comment type="caution">
    <text evidence="1">The sequence shown here is derived from an EMBL/GenBank/DDBJ whole genome shotgun (WGS) entry which is preliminary data.</text>
</comment>
<gene>
    <name evidence="1" type="ORF">NU09_2524</name>
</gene>
<dbReference type="EMBL" id="JUIW01000008">
    <property type="protein sequence ID" value="RYJ42120.1"/>
    <property type="molecule type" value="Genomic_DNA"/>
</dbReference>
<reference evidence="1 2" key="1">
    <citation type="submission" date="2014-12" db="EMBL/GenBank/DDBJ databases">
        <title>Genome sequence of Flavobacterium beibuense RSKm HC5.</title>
        <authorList>
            <person name="Kim J.F."/>
            <person name="Song J.Y."/>
            <person name="Kwak M.-J."/>
            <person name="Lee S.-W."/>
        </authorList>
    </citation>
    <scope>NUCLEOTIDE SEQUENCE [LARGE SCALE GENOMIC DNA]</scope>
    <source>
        <strain evidence="1 2">RSKm HC5</strain>
    </source>
</reference>
<evidence type="ECO:0008006" key="3">
    <source>
        <dbReference type="Google" id="ProtNLM"/>
    </source>
</evidence>
<evidence type="ECO:0000313" key="2">
    <source>
        <dbReference type="Proteomes" id="UP000289775"/>
    </source>
</evidence>
<keyword evidence="2" id="KW-1185">Reference proteome</keyword>
<dbReference type="RefSeq" id="WP_129751620.1">
    <property type="nucleotide sequence ID" value="NZ_JUIW01000008.1"/>
</dbReference>
<proteinExistence type="predicted"/>
<name>A0A444W8B6_9FLAO</name>
<evidence type="ECO:0000313" key="1">
    <source>
        <dbReference type="EMBL" id="RYJ42120.1"/>
    </source>
</evidence>
<accession>A0A444W8B6</accession>
<protein>
    <recommendedName>
        <fullName evidence="3">DUF4890 domain-containing protein</fullName>
    </recommendedName>
</protein>
<dbReference type="OrthoDB" id="956918at2"/>
<dbReference type="Gene3D" id="1.20.120.1490">
    <property type="match status" value="1"/>
</dbReference>
<sequence>MKTWILTAVLLVGFNVFAQHGGRGDRQRLTAEQRTELQVKKLTLELDLNDSQKANVQKLFLDKNKKVETAMAERKQNREAGQKLTNDQKFEMKSKMLDEQITTKAEMKKILTKDQYEKWEKMRAEKKNKFEKRSKKYQKGNKR</sequence>
<dbReference type="AlphaFoldDB" id="A0A444W8B6"/>
<organism evidence="1 2">
    <name type="scientific">Flavobacterium beibuense</name>
    <dbReference type="NCBI Taxonomy" id="657326"/>
    <lineage>
        <taxon>Bacteria</taxon>
        <taxon>Pseudomonadati</taxon>
        <taxon>Bacteroidota</taxon>
        <taxon>Flavobacteriia</taxon>
        <taxon>Flavobacteriales</taxon>
        <taxon>Flavobacteriaceae</taxon>
        <taxon>Flavobacterium</taxon>
    </lineage>
</organism>
<dbReference type="Proteomes" id="UP000289775">
    <property type="component" value="Unassembled WGS sequence"/>
</dbReference>